<dbReference type="Proteomes" id="UP000192257">
    <property type="component" value="Unassembled WGS sequence"/>
</dbReference>
<dbReference type="PROSITE" id="PS51375">
    <property type="entry name" value="PPR"/>
    <property type="match status" value="6"/>
</dbReference>
<gene>
    <name evidence="4" type="ORF">TM35_000391040</name>
</gene>
<dbReference type="AlphaFoldDB" id="A0A1X0NLE6"/>
<protein>
    <submittedName>
        <fullName evidence="4">Polyadenylation/uridylation factor 1</fullName>
    </submittedName>
</protein>
<feature type="repeat" description="PPR" evidence="2">
    <location>
        <begin position="936"/>
        <end position="970"/>
    </location>
</feature>
<feature type="repeat" description="PPR" evidence="2">
    <location>
        <begin position="770"/>
        <end position="804"/>
    </location>
</feature>
<evidence type="ECO:0000256" key="2">
    <source>
        <dbReference type="PROSITE-ProRule" id="PRU00708"/>
    </source>
</evidence>
<proteinExistence type="predicted"/>
<dbReference type="STRING" id="67003.A0A1X0NLE6"/>
<accession>A0A1X0NLE6</accession>
<dbReference type="Pfam" id="PF01535">
    <property type="entry name" value="PPR"/>
    <property type="match status" value="4"/>
</dbReference>
<reference evidence="4 5" key="1">
    <citation type="submission" date="2017-03" db="EMBL/GenBank/DDBJ databases">
        <title>An alternative strategy for trypanosome survival in the mammalian bloodstream revealed through genome and transcriptome analysis of the ubiquitous bovine parasite Trypanosoma (Megatrypanum) theileri.</title>
        <authorList>
            <person name="Kelly S."/>
            <person name="Ivens A."/>
            <person name="Mott A."/>
            <person name="O'Neill E."/>
            <person name="Emms D."/>
            <person name="Macleod O."/>
            <person name="Voorheis P."/>
            <person name="Matthews J."/>
            <person name="Matthews K."/>
            <person name="Carrington M."/>
        </authorList>
    </citation>
    <scope>NUCLEOTIDE SEQUENCE [LARGE SCALE GENOMIC DNA]</scope>
    <source>
        <strain evidence="4">Edinburgh</strain>
    </source>
</reference>
<dbReference type="PANTHER" id="PTHR47447:SF28">
    <property type="entry name" value="PENTACOTRIPEPTIDE-REPEAT REGION OF PRORP DOMAIN-CONTAINING PROTEIN"/>
    <property type="match status" value="1"/>
</dbReference>
<dbReference type="RefSeq" id="XP_028878996.1">
    <property type="nucleotide sequence ID" value="XM_029029620.1"/>
</dbReference>
<organism evidence="4 5">
    <name type="scientific">Trypanosoma theileri</name>
    <dbReference type="NCBI Taxonomy" id="67003"/>
    <lineage>
        <taxon>Eukaryota</taxon>
        <taxon>Discoba</taxon>
        <taxon>Euglenozoa</taxon>
        <taxon>Kinetoplastea</taxon>
        <taxon>Metakinetoplastina</taxon>
        <taxon>Trypanosomatida</taxon>
        <taxon>Trypanosomatidae</taxon>
        <taxon>Trypanosoma</taxon>
    </lineage>
</organism>
<evidence type="ECO:0000256" key="1">
    <source>
        <dbReference type="ARBA" id="ARBA00022737"/>
    </source>
</evidence>
<dbReference type="OrthoDB" id="185373at2759"/>
<feature type="compositionally biased region" description="Low complexity" evidence="3">
    <location>
        <begin position="878"/>
        <end position="901"/>
    </location>
</feature>
<dbReference type="InterPro" id="IPR002885">
    <property type="entry name" value="PPR_rpt"/>
</dbReference>
<keyword evidence="1" id="KW-0677">Repeat</keyword>
<dbReference type="Gene3D" id="1.25.40.10">
    <property type="entry name" value="Tetratricopeptide repeat domain"/>
    <property type="match status" value="5"/>
</dbReference>
<evidence type="ECO:0000313" key="5">
    <source>
        <dbReference type="Proteomes" id="UP000192257"/>
    </source>
</evidence>
<name>A0A1X0NLE6_9TRYP</name>
<evidence type="ECO:0000256" key="3">
    <source>
        <dbReference type="SAM" id="MobiDB-lite"/>
    </source>
</evidence>
<comment type="caution">
    <text evidence="4">The sequence shown here is derived from an EMBL/GenBank/DDBJ whole genome shotgun (WGS) entry which is preliminary data.</text>
</comment>
<evidence type="ECO:0000313" key="4">
    <source>
        <dbReference type="EMBL" id="ORC84930.1"/>
    </source>
</evidence>
<keyword evidence="5" id="KW-1185">Reference proteome</keyword>
<feature type="region of interest" description="Disordered" evidence="3">
    <location>
        <begin position="872"/>
        <end position="901"/>
    </location>
</feature>
<dbReference type="InterPro" id="IPR011990">
    <property type="entry name" value="TPR-like_helical_dom_sf"/>
</dbReference>
<feature type="repeat" description="PPR" evidence="2">
    <location>
        <begin position="387"/>
        <end position="421"/>
    </location>
</feature>
<dbReference type="EMBL" id="NBCO01000039">
    <property type="protein sequence ID" value="ORC84930.1"/>
    <property type="molecule type" value="Genomic_DNA"/>
</dbReference>
<dbReference type="Pfam" id="PF13041">
    <property type="entry name" value="PPR_2"/>
    <property type="match status" value="2"/>
</dbReference>
<feature type="repeat" description="PPR" evidence="2">
    <location>
        <begin position="560"/>
        <end position="594"/>
    </location>
</feature>
<dbReference type="VEuPathDB" id="TriTrypDB:TM35_000391040"/>
<feature type="repeat" description="PPR" evidence="2">
    <location>
        <begin position="699"/>
        <end position="729"/>
    </location>
</feature>
<sequence length="1015" mass="115793">MFRRQVLLSRRAAFSFTTGWLNRTASFQPFSQKDEDDLVRVVKTKPRHVLKHVRQQVWRSRKRELHFRNTVTHLMIVLQEFLRKQLIDPTNASQIMEGIMEECVKYSQHDMAHLLFRAFLRFRKYGCTISIDALRFLFESYKENDSSELMLQLANEMRGDPALRPLCIAAYLFANHPDEAETLREGLSFSELTRDDIVALIDGYDKLQKTEKVMEVLQSVNESTFTAEDLTDIFRAFFRVFYRRDDEVSFAAVFQAALDKSVVLDAATFAIILRQRMRHVTGAEEIAAVENELKEFGYVPDVTGNSIIIAAYARLMHFGDRGSEELMLSKVDTLLSSIESRLKQGDPDMDISAAHIRAVIRGYGAAGRPESIKTAWTRMQHKGLTNDVRVYNELFKWFALMGNVKDVIALKEEMDTEGVHPDSQTYAWMLRALGKYYPRHVERLYEEMQQKHVRPDIQLYNTLLGIFGDLGDTARVEAIVKEMMSREEFGTLQLTPVTFAVLIRIYSNNLEKAEEAYAEAKKRGMTDHPHVQTSMLHVYAHHGDGSDRLENFLKEIPTWSTDVYNVLLNKYGKDGQREKVNELIEKMKTEEVAMNDVTFGTLITAFARWGDGDKVRDVIQLLKEHEGEVSAAFYSVLASSLSKMGDVDGVSNAWDDLISSKLFPDTEVYNQFLLLYSKQHNASKMQTVLNNMMKQIPPNPVTATTILDMLGKSGRVAEMESLFEDMKLSPDTLPTSVTYHQMMNTYAKTGDVAKMEKLHAEFIEKGYTNNAVTYNILADGYGRAKRFDRMEEILQQRRKMDVPLDDLVYCIMITAYGRARLKKEVQRVYAEVTSPESSHLFTRKVIWSCIDAFCRCGAAEEMEKCVEDLKRTNETGPTSTNRTDPSSSSSSDNSNSNSSHSASDVLALIPYYCRLGDMNRVDELREKAKAMNTDLSYTALNAIARGYAKAGRFEKTVETLHLMRDRNWVPDASTALSLSSAFLKAGLHEQAQQVVQWRRQYAKHAGEEVSSSPEV</sequence>
<dbReference type="Pfam" id="PF13812">
    <property type="entry name" value="PPR_3"/>
    <property type="match status" value="1"/>
</dbReference>
<dbReference type="GeneID" id="39989400"/>
<feature type="repeat" description="PPR" evidence="2">
    <location>
        <begin position="735"/>
        <end position="769"/>
    </location>
</feature>
<dbReference type="NCBIfam" id="TIGR00756">
    <property type="entry name" value="PPR"/>
    <property type="match status" value="4"/>
</dbReference>
<dbReference type="PANTHER" id="PTHR47447">
    <property type="entry name" value="OS03G0856100 PROTEIN"/>
    <property type="match status" value="1"/>
</dbReference>